<organism evidence="2 3">
    <name type="scientific">Anaerosalibacter bizertensis</name>
    <dbReference type="NCBI Taxonomy" id="932217"/>
    <lineage>
        <taxon>Bacteria</taxon>
        <taxon>Bacillati</taxon>
        <taxon>Bacillota</taxon>
        <taxon>Tissierellia</taxon>
        <taxon>Tissierellales</taxon>
        <taxon>Sporanaerobacteraceae</taxon>
        <taxon>Anaerosalibacter</taxon>
    </lineage>
</organism>
<evidence type="ECO:0000313" key="2">
    <source>
        <dbReference type="EMBL" id="MCG4565360.1"/>
    </source>
</evidence>
<sequence length="129" mass="14372">MGELFSGENLNFALNISDTFLKWILLLVIIIKPVNVSFKILFQNYAPIESNNGKDTIDGAGAIIGNLERLLISIFLYYNQFGAIGLVFTAKSVARFNRISNDPSFAEYYLIGSLYSMISVLICYAVILT</sequence>
<dbReference type="EMBL" id="JAKNID010000028">
    <property type="protein sequence ID" value="MCG4565360.1"/>
    <property type="molecule type" value="Genomic_DNA"/>
</dbReference>
<dbReference type="RefSeq" id="WP_226808065.1">
    <property type="nucleotide sequence ID" value="NZ_JAJBNW010000026.1"/>
</dbReference>
<dbReference type="Proteomes" id="UP001108123">
    <property type="component" value="Unassembled WGS sequence"/>
</dbReference>
<protein>
    <recommendedName>
        <fullName evidence="4">DUF3307 domain-containing protein</fullName>
    </recommendedName>
</protein>
<evidence type="ECO:0000256" key="1">
    <source>
        <dbReference type="SAM" id="Phobius"/>
    </source>
</evidence>
<feature type="transmembrane region" description="Helical" evidence="1">
    <location>
        <begin position="108"/>
        <end position="128"/>
    </location>
</feature>
<gene>
    <name evidence="2" type="ORF">L0P62_07860</name>
</gene>
<dbReference type="AlphaFoldDB" id="A0A9Q4FM67"/>
<keyword evidence="1" id="KW-0472">Membrane</keyword>
<keyword evidence="1" id="KW-0812">Transmembrane</keyword>
<evidence type="ECO:0000313" key="3">
    <source>
        <dbReference type="Proteomes" id="UP001108123"/>
    </source>
</evidence>
<proteinExistence type="predicted"/>
<evidence type="ECO:0008006" key="4">
    <source>
        <dbReference type="Google" id="ProtNLM"/>
    </source>
</evidence>
<keyword evidence="1" id="KW-1133">Transmembrane helix</keyword>
<feature type="transmembrane region" description="Helical" evidence="1">
    <location>
        <begin position="20"/>
        <end position="42"/>
    </location>
</feature>
<name>A0A9Q4FM67_9FIRM</name>
<comment type="caution">
    <text evidence="2">The sequence shown here is derived from an EMBL/GenBank/DDBJ whole genome shotgun (WGS) entry which is preliminary data.</text>
</comment>
<keyword evidence="3" id="KW-1185">Reference proteome</keyword>
<reference evidence="2" key="1">
    <citation type="submission" date="2022-01" db="EMBL/GenBank/DDBJ databases">
        <title>Collection of gut derived symbiotic bacterial strains cultured from healthy donors.</title>
        <authorList>
            <person name="Lin H."/>
            <person name="Kohout C."/>
            <person name="Waligurski E."/>
            <person name="Pamer E.G."/>
        </authorList>
    </citation>
    <scope>NUCLEOTIDE SEQUENCE</scope>
    <source>
        <strain evidence="2">MSK.14.39</strain>
    </source>
</reference>
<feature type="transmembrane region" description="Helical" evidence="1">
    <location>
        <begin position="70"/>
        <end position="88"/>
    </location>
</feature>
<accession>A0A9Q4FM67</accession>